<dbReference type="GO" id="GO:0051087">
    <property type="term" value="F:protein-folding chaperone binding"/>
    <property type="evidence" value="ECO:0007669"/>
    <property type="project" value="InterPro"/>
</dbReference>
<feature type="region of interest" description="Disordered" evidence="6">
    <location>
        <begin position="193"/>
        <end position="222"/>
    </location>
</feature>
<proteinExistence type="inferred from homology"/>
<dbReference type="GO" id="GO:0042803">
    <property type="term" value="F:protein homodimerization activity"/>
    <property type="evidence" value="ECO:0007669"/>
    <property type="project" value="InterPro"/>
</dbReference>
<organism evidence="7 8">
    <name type="scientific">Mycolicibacterium thermoresistibile</name>
    <name type="common">Mycobacterium thermoresistibile</name>
    <dbReference type="NCBI Taxonomy" id="1797"/>
    <lineage>
        <taxon>Bacteria</taxon>
        <taxon>Bacillati</taxon>
        <taxon>Actinomycetota</taxon>
        <taxon>Actinomycetes</taxon>
        <taxon>Mycobacteriales</taxon>
        <taxon>Mycobacteriaceae</taxon>
        <taxon>Mycolicibacterium</taxon>
    </lineage>
</organism>
<evidence type="ECO:0000256" key="6">
    <source>
        <dbReference type="SAM" id="MobiDB-lite"/>
    </source>
</evidence>
<dbReference type="InterPro" id="IPR013805">
    <property type="entry name" value="GrpE_CC"/>
</dbReference>
<reference evidence="8" key="2">
    <citation type="submission" date="2016-02" db="EMBL/GenBank/DDBJ databases">
        <title>Draft genome sequence of five rapidly growing Mycobacterium species.</title>
        <authorList>
            <person name="Katahira K."/>
            <person name="Gotou Y."/>
            <person name="Iida K."/>
            <person name="Ogura Y."/>
            <person name="Hayashi T."/>
        </authorList>
    </citation>
    <scope>NUCLEOTIDE SEQUENCE [LARGE SCALE GENOMIC DNA]</scope>
    <source>
        <strain evidence="8">JCM6362</strain>
    </source>
</reference>
<dbReference type="Pfam" id="PF01025">
    <property type="entry name" value="GrpE"/>
    <property type="match status" value="1"/>
</dbReference>
<feature type="compositionally biased region" description="Low complexity" evidence="6">
    <location>
        <begin position="30"/>
        <end position="49"/>
    </location>
</feature>
<evidence type="ECO:0000256" key="4">
    <source>
        <dbReference type="RuleBase" id="RU000639"/>
    </source>
</evidence>
<dbReference type="PANTHER" id="PTHR21237">
    <property type="entry name" value="GRPE PROTEIN"/>
    <property type="match status" value="1"/>
</dbReference>
<dbReference type="RefSeq" id="WP_003927644.1">
    <property type="nucleotide sequence ID" value="NZ_BCTB01000050.1"/>
</dbReference>
<keyword evidence="2 3" id="KW-0143">Chaperone</keyword>
<evidence type="ECO:0000313" key="7">
    <source>
        <dbReference type="EMBL" id="GAT17053.1"/>
    </source>
</evidence>
<sequence>MTGNDSHEPVTVTDKRRIDPVTGQKRDVDSGAAPSGPAPGSAPADPSAAKAEQAEKSGEAERAAELLADLQRVQADFANYRKRTLRDQQAVAERTKASVIGELLPILDDLDHARRHGDLEAGPLKAFADKLVNTLESLGLSSFGAEGEDFDPELHEAVQHEGNGGHPIIGTVLRRGYKVGDMVIRHAMVAVVDTEPGGDTPDNDGAADGQAAESDTTESNND</sequence>
<dbReference type="PANTHER" id="PTHR21237:SF23">
    <property type="entry name" value="GRPE PROTEIN HOMOLOG, MITOCHONDRIAL"/>
    <property type="match status" value="1"/>
</dbReference>
<name>A0A100XIJ4_MYCTH</name>
<feature type="region of interest" description="Disordered" evidence="6">
    <location>
        <begin position="1"/>
        <end position="61"/>
    </location>
</feature>
<feature type="compositionally biased region" description="Basic and acidic residues" evidence="6">
    <location>
        <begin position="1"/>
        <end position="29"/>
    </location>
</feature>
<feature type="compositionally biased region" description="Polar residues" evidence="6">
    <location>
        <begin position="213"/>
        <end position="222"/>
    </location>
</feature>
<dbReference type="OrthoDB" id="5191115at2"/>
<dbReference type="NCBIfam" id="NF010761">
    <property type="entry name" value="PRK14164.1"/>
    <property type="match status" value="1"/>
</dbReference>
<accession>A0A100XIJ4</accession>
<dbReference type="Gene3D" id="3.90.20.20">
    <property type="match status" value="1"/>
</dbReference>
<protein>
    <recommendedName>
        <fullName evidence="3 4">Protein GrpE</fullName>
    </recommendedName>
    <alternativeName>
        <fullName evidence="3">HSP-70 cofactor</fullName>
    </alternativeName>
</protein>
<evidence type="ECO:0000256" key="1">
    <source>
        <dbReference type="ARBA" id="ARBA00009054"/>
    </source>
</evidence>
<dbReference type="SUPFAM" id="SSF51064">
    <property type="entry name" value="Head domain of nucleotide exchange factor GrpE"/>
    <property type="match status" value="1"/>
</dbReference>
<comment type="similarity">
    <text evidence="1 3 5">Belongs to the GrpE family.</text>
</comment>
<dbReference type="GO" id="GO:0051082">
    <property type="term" value="F:unfolded protein binding"/>
    <property type="evidence" value="ECO:0007669"/>
    <property type="project" value="TreeGrafter"/>
</dbReference>
<dbReference type="Gene3D" id="2.30.22.10">
    <property type="entry name" value="Head domain of nucleotide exchange factor GrpE"/>
    <property type="match status" value="1"/>
</dbReference>
<comment type="function">
    <text evidence="3 4">Participates actively in the response to hyperosmotic and heat shock by preventing the aggregation of stress-denatured proteins, in association with DnaK and GrpE. It is the nucleotide exchange factor for DnaK and may function as a thermosensor. Unfolded proteins bind initially to DnaJ; upon interaction with the DnaJ-bound protein, DnaK hydrolyzes its bound ATP, resulting in the formation of a stable complex. GrpE releases ADP from DnaK; ATP binding to DnaK triggers the release of the substrate protein, thus completing the reaction cycle. Several rounds of ATP-dependent interactions between DnaJ, DnaK and GrpE are required for fully efficient folding.</text>
</comment>
<dbReference type="CDD" id="cd00446">
    <property type="entry name" value="GrpE"/>
    <property type="match status" value="1"/>
</dbReference>
<feature type="compositionally biased region" description="Basic and acidic residues" evidence="6">
    <location>
        <begin position="52"/>
        <end position="61"/>
    </location>
</feature>
<dbReference type="OMA" id="QGPVIRD"/>
<reference evidence="7 8" key="1">
    <citation type="journal article" date="2016" name="Genome Announc.">
        <title>Draft Genome Sequences of Five Rapidly Growing Mycobacterium Species, M. thermoresistibile, M. fortuitum subsp. acetamidolyticum, M. canariasense, M. brisbanense, and M. novocastrense.</title>
        <authorList>
            <person name="Katahira K."/>
            <person name="Ogura Y."/>
            <person name="Gotoh Y."/>
            <person name="Hayashi T."/>
        </authorList>
    </citation>
    <scope>NUCLEOTIDE SEQUENCE [LARGE SCALE GENOMIC DNA]</scope>
    <source>
        <strain evidence="7 8">JCM6362</strain>
    </source>
</reference>
<dbReference type="GO" id="GO:0000774">
    <property type="term" value="F:adenyl-nucleotide exchange factor activity"/>
    <property type="evidence" value="ECO:0007669"/>
    <property type="project" value="InterPro"/>
</dbReference>
<comment type="subunit">
    <text evidence="3">Homodimer.</text>
</comment>
<dbReference type="STRING" id="1797.RMCT_4022"/>
<dbReference type="GO" id="GO:0005737">
    <property type="term" value="C:cytoplasm"/>
    <property type="evidence" value="ECO:0007669"/>
    <property type="project" value="UniProtKB-SubCell"/>
</dbReference>
<dbReference type="HAMAP" id="MF_01151">
    <property type="entry name" value="GrpE"/>
    <property type="match status" value="1"/>
</dbReference>
<evidence type="ECO:0000256" key="2">
    <source>
        <dbReference type="ARBA" id="ARBA00023186"/>
    </source>
</evidence>
<evidence type="ECO:0000256" key="3">
    <source>
        <dbReference type="HAMAP-Rule" id="MF_01151"/>
    </source>
</evidence>
<evidence type="ECO:0000256" key="5">
    <source>
        <dbReference type="RuleBase" id="RU004478"/>
    </source>
</evidence>
<keyword evidence="3 4" id="KW-0346">Stress response</keyword>
<keyword evidence="3" id="KW-0963">Cytoplasm</keyword>
<dbReference type="EMBL" id="BCTB01000050">
    <property type="protein sequence ID" value="GAT17053.1"/>
    <property type="molecule type" value="Genomic_DNA"/>
</dbReference>
<dbReference type="SUPFAM" id="SSF58014">
    <property type="entry name" value="Coiled-coil domain of nucleotide exchange factor GrpE"/>
    <property type="match status" value="1"/>
</dbReference>
<dbReference type="AlphaFoldDB" id="A0A100XIJ4"/>
<dbReference type="InterPro" id="IPR009012">
    <property type="entry name" value="GrpE_head"/>
</dbReference>
<dbReference type="Proteomes" id="UP000069654">
    <property type="component" value="Unassembled WGS sequence"/>
</dbReference>
<comment type="caution">
    <text evidence="7">The sequence shown here is derived from an EMBL/GenBank/DDBJ whole genome shotgun (WGS) entry which is preliminary data.</text>
</comment>
<dbReference type="NCBIfam" id="NF010740">
    <property type="entry name" value="PRK14142.1"/>
    <property type="match status" value="1"/>
</dbReference>
<gene>
    <name evidence="3" type="primary">grpE</name>
    <name evidence="7" type="ORF">RMCT_4022</name>
</gene>
<evidence type="ECO:0000313" key="8">
    <source>
        <dbReference type="Proteomes" id="UP000069654"/>
    </source>
</evidence>
<dbReference type="PROSITE" id="PS01071">
    <property type="entry name" value="GRPE"/>
    <property type="match status" value="1"/>
</dbReference>
<dbReference type="PRINTS" id="PR00773">
    <property type="entry name" value="GRPEPROTEIN"/>
</dbReference>
<comment type="subcellular location">
    <subcellularLocation>
        <location evidence="3">Cytoplasm</location>
    </subcellularLocation>
</comment>
<dbReference type="InterPro" id="IPR000740">
    <property type="entry name" value="GrpE"/>
</dbReference>
<dbReference type="GO" id="GO:0006457">
    <property type="term" value="P:protein folding"/>
    <property type="evidence" value="ECO:0007669"/>
    <property type="project" value="InterPro"/>
</dbReference>